<reference evidence="2" key="2">
    <citation type="journal article" date="2022" name="Hortic Res">
        <title>The genome of Dioscorea zingiberensis sheds light on the biosynthesis, origin and evolution of the medicinally important diosgenin saponins.</title>
        <authorList>
            <person name="Li Y."/>
            <person name="Tan C."/>
            <person name="Li Z."/>
            <person name="Guo J."/>
            <person name="Li S."/>
            <person name="Chen X."/>
            <person name="Wang C."/>
            <person name="Dai X."/>
            <person name="Yang H."/>
            <person name="Song W."/>
            <person name="Hou L."/>
            <person name="Xu J."/>
            <person name="Tong Z."/>
            <person name="Xu A."/>
            <person name="Yuan X."/>
            <person name="Wang W."/>
            <person name="Yang Q."/>
            <person name="Chen L."/>
            <person name="Sun Z."/>
            <person name="Wang K."/>
            <person name="Pan B."/>
            <person name="Chen J."/>
            <person name="Bao Y."/>
            <person name="Liu F."/>
            <person name="Qi X."/>
            <person name="Gang D.R."/>
            <person name="Wen J."/>
            <person name="Li J."/>
        </authorList>
    </citation>
    <scope>NUCLEOTIDE SEQUENCE</scope>
    <source>
        <strain evidence="2">Dzin_1.0</strain>
    </source>
</reference>
<name>A0A9D5C931_9LILI</name>
<feature type="compositionally biased region" description="Basic and acidic residues" evidence="1">
    <location>
        <begin position="95"/>
        <end position="105"/>
    </location>
</feature>
<evidence type="ECO:0000313" key="2">
    <source>
        <dbReference type="EMBL" id="KAJ0968826.1"/>
    </source>
</evidence>
<sequence>MNIPSLSQDKKIQPNVQIAHKEYAHLLLESDHHRKQVSDVGPFKVVHHLVVPPWVGSSWLYPLPSAVRSQIASPPPHPHIRCSSPTRSPHPSNEPQRDTYKERAVPRVILRGGDHSLGHSEGRCASRSAPNAQRPWAPLLPVPPLSARRWVPYHVHKKNFTRNSNRQPPVGPSDRTVHNAAETRGREGGAGGVSRV</sequence>
<accession>A0A9D5C931</accession>
<organism evidence="2 3">
    <name type="scientific">Dioscorea zingiberensis</name>
    <dbReference type="NCBI Taxonomy" id="325984"/>
    <lineage>
        <taxon>Eukaryota</taxon>
        <taxon>Viridiplantae</taxon>
        <taxon>Streptophyta</taxon>
        <taxon>Embryophyta</taxon>
        <taxon>Tracheophyta</taxon>
        <taxon>Spermatophyta</taxon>
        <taxon>Magnoliopsida</taxon>
        <taxon>Liliopsida</taxon>
        <taxon>Dioscoreales</taxon>
        <taxon>Dioscoreaceae</taxon>
        <taxon>Dioscorea</taxon>
    </lineage>
</organism>
<feature type="region of interest" description="Disordered" evidence="1">
    <location>
        <begin position="158"/>
        <end position="196"/>
    </location>
</feature>
<reference evidence="2" key="1">
    <citation type="submission" date="2021-03" db="EMBL/GenBank/DDBJ databases">
        <authorList>
            <person name="Li Z."/>
            <person name="Yang C."/>
        </authorList>
    </citation>
    <scope>NUCLEOTIDE SEQUENCE</scope>
    <source>
        <strain evidence="2">Dzin_1.0</strain>
        <tissue evidence="2">Leaf</tissue>
    </source>
</reference>
<protein>
    <submittedName>
        <fullName evidence="2">Uncharacterized protein</fullName>
    </submittedName>
</protein>
<feature type="region of interest" description="Disordered" evidence="1">
    <location>
        <begin position="70"/>
        <end position="135"/>
    </location>
</feature>
<dbReference type="Proteomes" id="UP001085076">
    <property type="component" value="Miscellaneous, Linkage group lg06"/>
</dbReference>
<feature type="compositionally biased region" description="Basic and acidic residues" evidence="1">
    <location>
        <begin position="175"/>
        <end position="187"/>
    </location>
</feature>
<comment type="caution">
    <text evidence="2">The sequence shown here is derived from an EMBL/GenBank/DDBJ whole genome shotgun (WGS) entry which is preliminary data.</text>
</comment>
<dbReference type="AlphaFoldDB" id="A0A9D5C931"/>
<evidence type="ECO:0000313" key="3">
    <source>
        <dbReference type="Proteomes" id="UP001085076"/>
    </source>
</evidence>
<gene>
    <name evidence="2" type="ORF">J5N97_021703</name>
</gene>
<proteinExistence type="predicted"/>
<keyword evidence="3" id="KW-1185">Reference proteome</keyword>
<feature type="compositionally biased region" description="Polar residues" evidence="1">
    <location>
        <begin position="83"/>
        <end position="94"/>
    </location>
</feature>
<evidence type="ECO:0000256" key="1">
    <source>
        <dbReference type="SAM" id="MobiDB-lite"/>
    </source>
</evidence>
<feature type="compositionally biased region" description="Basic and acidic residues" evidence="1">
    <location>
        <begin position="112"/>
        <end position="124"/>
    </location>
</feature>
<dbReference type="EMBL" id="JAGGNH010000006">
    <property type="protein sequence ID" value="KAJ0968826.1"/>
    <property type="molecule type" value="Genomic_DNA"/>
</dbReference>